<proteinExistence type="predicted"/>
<dbReference type="Proteomes" id="UP000325440">
    <property type="component" value="Unassembled WGS sequence"/>
</dbReference>
<evidence type="ECO:0000313" key="2">
    <source>
        <dbReference type="Proteomes" id="UP000325440"/>
    </source>
</evidence>
<organism evidence="1 2">
    <name type="scientific">Cinara cedri</name>
    <dbReference type="NCBI Taxonomy" id="506608"/>
    <lineage>
        <taxon>Eukaryota</taxon>
        <taxon>Metazoa</taxon>
        <taxon>Ecdysozoa</taxon>
        <taxon>Arthropoda</taxon>
        <taxon>Hexapoda</taxon>
        <taxon>Insecta</taxon>
        <taxon>Pterygota</taxon>
        <taxon>Neoptera</taxon>
        <taxon>Paraneoptera</taxon>
        <taxon>Hemiptera</taxon>
        <taxon>Sternorrhyncha</taxon>
        <taxon>Aphidomorpha</taxon>
        <taxon>Aphidoidea</taxon>
        <taxon>Aphididae</taxon>
        <taxon>Lachninae</taxon>
        <taxon>Cinara</taxon>
    </lineage>
</organism>
<reference evidence="1 2" key="1">
    <citation type="submission" date="2019-08" db="EMBL/GenBank/DDBJ databases">
        <authorList>
            <person name="Alioto T."/>
            <person name="Alioto T."/>
            <person name="Gomez Garrido J."/>
        </authorList>
    </citation>
    <scope>NUCLEOTIDE SEQUENCE [LARGE SCALE GENOMIC DNA]</scope>
</reference>
<dbReference type="EMBL" id="CABPRJ010001038">
    <property type="protein sequence ID" value="VVC35021.1"/>
    <property type="molecule type" value="Genomic_DNA"/>
</dbReference>
<evidence type="ECO:0000313" key="1">
    <source>
        <dbReference type="EMBL" id="VVC35021.1"/>
    </source>
</evidence>
<name>A0A5E4MUC1_9HEMI</name>
<keyword evidence="2" id="KW-1185">Reference proteome</keyword>
<dbReference type="AlphaFoldDB" id="A0A5E4MUC1"/>
<gene>
    <name evidence="1" type="ORF">CINCED_3A019080</name>
</gene>
<protein>
    <submittedName>
        <fullName evidence="1">Uncharacterized protein</fullName>
    </submittedName>
</protein>
<sequence length="156" mass="18731">MKFKAFYVCKEMKATYNKNMYDILFFHFDFFIDCIIKSNNINNVIDFTIEMLNSLKGMHFDPEIKFTPPRQTFSWWKIEEDILRRVEEEHLIIPEILERKAERLKLESKKAPVEGRIVNMLSSLNMLSQTEDVVEYIKSLEVKKIKEKSKEFCMKC</sequence>
<accession>A0A5E4MUC1</accession>